<gene>
    <name evidence="4" type="ORF">HNR72_007344</name>
</gene>
<dbReference type="InterPro" id="IPR036271">
    <property type="entry name" value="Tet_transcr_reg_TetR-rel_C_sf"/>
</dbReference>
<dbReference type="InterPro" id="IPR009057">
    <property type="entry name" value="Homeodomain-like_sf"/>
</dbReference>
<dbReference type="GeneID" id="93843763"/>
<keyword evidence="1 2" id="KW-0238">DNA-binding</keyword>
<dbReference type="Pfam" id="PF00440">
    <property type="entry name" value="TetR_N"/>
    <property type="match status" value="1"/>
</dbReference>
<dbReference type="PRINTS" id="PR00455">
    <property type="entry name" value="HTHTETR"/>
</dbReference>
<evidence type="ECO:0000256" key="2">
    <source>
        <dbReference type="PROSITE-ProRule" id="PRU00335"/>
    </source>
</evidence>
<dbReference type="Gene3D" id="1.10.357.10">
    <property type="entry name" value="Tetracycline Repressor, domain 2"/>
    <property type="match status" value="1"/>
</dbReference>
<evidence type="ECO:0000313" key="4">
    <source>
        <dbReference type="EMBL" id="MBB5816316.1"/>
    </source>
</evidence>
<dbReference type="GO" id="GO:0003700">
    <property type="term" value="F:DNA-binding transcription factor activity"/>
    <property type="evidence" value="ECO:0007669"/>
    <property type="project" value="TreeGrafter"/>
</dbReference>
<dbReference type="PANTHER" id="PTHR30055">
    <property type="entry name" value="HTH-TYPE TRANSCRIPTIONAL REGULATOR RUTR"/>
    <property type="match status" value="1"/>
</dbReference>
<name>A0AA89Q8P0_STRCU</name>
<dbReference type="AlphaFoldDB" id="A0AA89Q8P0"/>
<evidence type="ECO:0000259" key="3">
    <source>
        <dbReference type="PROSITE" id="PS50977"/>
    </source>
</evidence>
<dbReference type="SUPFAM" id="SSF46689">
    <property type="entry name" value="Homeodomain-like"/>
    <property type="match status" value="1"/>
</dbReference>
<evidence type="ECO:0000313" key="5">
    <source>
        <dbReference type="Proteomes" id="UP000579531"/>
    </source>
</evidence>
<feature type="DNA-binding region" description="H-T-H motif" evidence="2">
    <location>
        <begin position="32"/>
        <end position="51"/>
    </location>
</feature>
<evidence type="ECO:0000256" key="1">
    <source>
        <dbReference type="ARBA" id="ARBA00023125"/>
    </source>
</evidence>
<dbReference type="SUPFAM" id="SSF48498">
    <property type="entry name" value="Tetracyclin repressor-like, C-terminal domain"/>
    <property type="match status" value="1"/>
</dbReference>
<proteinExistence type="predicted"/>
<dbReference type="InterPro" id="IPR050109">
    <property type="entry name" value="HTH-type_TetR-like_transc_reg"/>
</dbReference>
<dbReference type="GO" id="GO:0000976">
    <property type="term" value="F:transcription cis-regulatory region binding"/>
    <property type="evidence" value="ECO:0007669"/>
    <property type="project" value="TreeGrafter"/>
</dbReference>
<dbReference type="InterPro" id="IPR001647">
    <property type="entry name" value="HTH_TetR"/>
</dbReference>
<comment type="caution">
    <text evidence="4">The sequence shown here is derived from an EMBL/GenBank/DDBJ whole genome shotgun (WGS) entry which is preliminary data.</text>
</comment>
<keyword evidence="5" id="KW-1185">Reference proteome</keyword>
<feature type="domain" description="HTH tetR-type" evidence="3">
    <location>
        <begin position="9"/>
        <end position="69"/>
    </location>
</feature>
<dbReference type="PANTHER" id="PTHR30055:SF187">
    <property type="entry name" value="TRANSCRIPTIONAL REGULATORY PROTEIN"/>
    <property type="match status" value="1"/>
</dbReference>
<organism evidence="4 5">
    <name type="scientific">Streptomyces collinus</name>
    <dbReference type="NCBI Taxonomy" id="42684"/>
    <lineage>
        <taxon>Bacteria</taxon>
        <taxon>Bacillati</taxon>
        <taxon>Actinomycetota</taxon>
        <taxon>Actinomycetes</taxon>
        <taxon>Kitasatosporales</taxon>
        <taxon>Streptomycetaceae</taxon>
        <taxon>Streptomyces</taxon>
    </lineage>
</organism>
<dbReference type="RefSeq" id="WP_184853740.1">
    <property type="nucleotide sequence ID" value="NZ_BAABFE010000005.1"/>
</dbReference>
<protein>
    <submittedName>
        <fullName evidence="4">AcrR family transcriptional regulator</fullName>
    </submittedName>
</protein>
<sequence>MSPKQQRGEETARRLLAAALEVHERKGPESFTVQAVTASSGISLGSLYHHFGSFDGLAAALYARCMADLLDTLIASLERTRTARTGVRAVVAAYLRFAEEEPAKARFIHASAYAGFLPAHTAAIAAAKTPRIERLQSWARPHAEAGRIVDLPDPLMEMLLIGPVAETARRWLAGDPTIDLKQASRALPERIWQSLRGPQE</sequence>
<reference evidence="4 5" key="1">
    <citation type="submission" date="2020-08" db="EMBL/GenBank/DDBJ databases">
        <title>Sequencing the genomes of 1000 actinobacteria strains.</title>
        <authorList>
            <person name="Klenk H.-P."/>
        </authorList>
    </citation>
    <scope>NUCLEOTIDE SEQUENCE [LARGE SCALE GENOMIC DNA]</scope>
    <source>
        <strain evidence="4 5">DSM 40129</strain>
    </source>
</reference>
<dbReference type="PROSITE" id="PS50977">
    <property type="entry name" value="HTH_TETR_2"/>
    <property type="match status" value="1"/>
</dbReference>
<dbReference type="Proteomes" id="UP000579531">
    <property type="component" value="Unassembled WGS sequence"/>
</dbReference>
<accession>A0AA89Q8P0</accession>
<dbReference type="EMBL" id="JACHLX010000001">
    <property type="protein sequence ID" value="MBB5816316.1"/>
    <property type="molecule type" value="Genomic_DNA"/>
</dbReference>